<dbReference type="InterPro" id="IPR003594">
    <property type="entry name" value="HATPase_dom"/>
</dbReference>
<dbReference type="EC" id="2.7.13.3" evidence="3"/>
<evidence type="ECO:0000256" key="11">
    <source>
        <dbReference type="ARBA" id="ARBA00023012"/>
    </source>
</evidence>
<dbReference type="RefSeq" id="WP_154320587.1">
    <property type="nucleotide sequence ID" value="NZ_CP046045.1"/>
</dbReference>
<dbReference type="Proteomes" id="UP000405075">
    <property type="component" value="Chromosome"/>
</dbReference>
<comment type="catalytic activity">
    <reaction evidence="1">
        <text>ATP + protein L-histidine = ADP + protein N-phospho-L-histidine.</text>
        <dbReference type="EC" id="2.7.13.3"/>
    </reaction>
</comment>
<dbReference type="PANTHER" id="PTHR45436">
    <property type="entry name" value="SENSOR HISTIDINE KINASE YKOH"/>
    <property type="match status" value="1"/>
</dbReference>
<keyword evidence="9" id="KW-0067">ATP-binding</keyword>
<evidence type="ECO:0000256" key="3">
    <source>
        <dbReference type="ARBA" id="ARBA00012438"/>
    </source>
</evidence>
<keyword evidence="4" id="KW-0597">Phosphoprotein</keyword>
<comment type="subcellular location">
    <subcellularLocation>
        <location evidence="2">Membrane</location>
        <topology evidence="2">Multi-pass membrane protein</topology>
    </subcellularLocation>
</comment>
<evidence type="ECO:0000256" key="6">
    <source>
        <dbReference type="ARBA" id="ARBA00022692"/>
    </source>
</evidence>
<dbReference type="InterPro" id="IPR050428">
    <property type="entry name" value="TCS_sensor_his_kinase"/>
</dbReference>
<dbReference type="PANTHER" id="PTHR45436:SF14">
    <property type="entry name" value="SENSOR PROTEIN QSEC"/>
    <property type="match status" value="1"/>
</dbReference>
<organism evidence="15 16">
    <name type="scientific">Acinetobacter towneri</name>
    <dbReference type="NCBI Taxonomy" id="202956"/>
    <lineage>
        <taxon>Bacteria</taxon>
        <taxon>Pseudomonadati</taxon>
        <taxon>Pseudomonadota</taxon>
        <taxon>Gammaproteobacteria</taxon>
        <taxon>Moraxellales</taxon>
        <taxon>Moraxellaceae</taxon>
        <taxon>Acinetobacter</taxon>
    </lineage>
</organism>
<feature type="transmembrane region" description="Helical" evidence="13">
    <location>
        <begin position="152"/>
        <end position="173"/>
    </location>
</feature>
<keyword evidence="8 15" id="KW-0418">Kinase</keyword>
<dbReference type="PROSITE" id="PS50109">
    <property type="entry name" value="HIS_KIN"/>
    <property type="match status" value="1"/>
</dbReference>
<keyword evidence="7" id="KW-0547">Nucleotide-binding</keyword>
<gene>
    <name evidence="15" type="ORF">GJD93_06415</name>
</gene>
<dbReference type="SUPFAM" id="SSF47384">
    <property type="entry name" value="Homodimeric domain of signal transducing histidine kinase"/>
    <property type="match status" value="1"/>
</dbReference>
<proteinExistence type="predicted"/>
<evidence type="ECO:0000313" key="16">
    <source>
        <dbReference type="Proteomes" id="UP000405075"/>
    </source>
</evidence>
<dbReference type="GO" id="GO:0000155">
    <property type="term" value="F:phosphorelay sensor kinase activity"/>
    <property type="evidence" value="ECO:0007669"/>
    <property type="project" value="InterPro"/>
</dbReference>
<reference evidence="16" key="1">
    <citation type="submission" date="2019-11" db="EMBL/GenBank/DDBJ databases">
        <title>Escherichia coli 1916D6.</title>
        <authorList>
            <person name="Yao H."/>
            <person name="Du X."/>
            <person name="Yu R."/>
            <person name="Li A."/>
        </authorList>
    </citation>
    <scope>NUCLEOTIDE SEQUENCE [LARGE SCALE GENOMIC DNA]</scope>
    <source>
        <strain evidence="16">19110F47</strain>
    </source>
</reference>
<dbReference type="GO" id="GO:0005524">
    <property type="term" value="F:ATP binding"/>
    <property type="evidence" value="ECO:0007669"/>
    <property type="project" value="UniProtKB-KW"/>
</dbReference>
<accession>A0AAP9KIZ2</accession>
<dbReference type="Pfam" id="PF02518">
    <property type="entry name" value="HATPase_c"/>
    <property type="match status" value="1"/>
</dbReference>
<evidence type="ECO:0000256" key="10">
    <source>
        <dbReference type="ARBA" id="ARBA00022989"/>
    </source>
</evidence>
<dbReference type="InterPro" id="IPR005467">
    <property type="entry name" value="His_kinase_dom"/>
</dbReference>
<dbReference type="InterPro" id="IPR036890">
    <property type="entry name" value="HATPase_C_sf"/>
</dbReference>
<dbReference type="SMART" id="SM00387">
    <property type="entry name" value="HATPase_c"/>
    <property type="match status" value="1"/>
</dbReference>
<evidence type="ECO:0000256" key="13">
    <source>
        <dbReference type="SAM" id="Phobius"/>
    </source>
</evidence>
<dbReference type="GO" id="GO:0005886">
    <property type="term" value="C:plasma membrane"/>
    <property type="evidence" value="ECO:0007669"/>
    <property type="project" value="TreeGrafter"/>
</dbReference>
<evidence type="ECO:0000256" key="1">
    <source>
        <dbReference type="ARBA" id="ARBA00000085"/>
    </source>
</evidence>
<dbReference type="Gene3D" id="3.30.565.10">
    <property type="entry name" value="Histidine kinase-like ATPase, C-terminal domain"/>
    <property type="match status" value="1"/>
</dbReference>
<dbReference type="Gene3D" id="1.10.287.130">
    <property type="match status" value="1"/>
</dbReference>
<keyword evidence="5" id="KW-0808">Transferase</keyword>
<dbReference type="EMBL" id="CP046045">
    <property type="protein sequence ID" value="QGM27332.1"/>
    <property type="molecule type" value="Genomic_DNA"/>
</dbReference>
<keyword evidence="12 13" id="KW-0472">Membrane</keyword>
<evidence type="ECO:0000256" key="5">
    <source>
        <dbReference type="ARBA" id="ARBA00022679"/>
    </source>
</evidence>
<evidence type="ECO:0000259" key="14">
    <source>
        <dbReference type="PROSITE" id="PS50109"/>
    </source>
</evidence>
<dbReference type="InterPro" id="IPR036097">
    <property type="entry name" value="HisK_dim/P_sf"/>
</dbReference>
<evidence type="ECO:0000256" key="12">
    <source>
        <dbReference type="ARBA" id="ARBA00023136"/>
    </source>
</evidence>
<evidence type="ECO:0000256" key="8">
    <source>
        <dbReference type="ARBA" id="ARBA00022777"/>
    </source>
</evidence>
<keyword evidence="10 13" id="KW-1133">Transmembrane helix</keyword>
<dbReference type="PRINTS" id="PR00344">
    <property type="entry name" value="BCTRLSENSOR"/>
</dbReference>
<dbReference type="AlphaFoldDB" id="A0AAP9KIZ2"/>
<feature type="transmembrane region" description="Helical" evidence="13">
    <location>
        <begin position="12"/>
        <end position="37"/>
    </location>
</feature>
<evidence type="ECO:0000256" key="2">
    <source>
        <dbReference type="ARBA" id="ARBA00004141"/>
    </source>
</evidence>
<dbReference type="InterPro" id="IPR003661">
    <property type="entry name" value="HisK_dim/P_dom"/>
</dbReference>
<evidence type="ECO:0000256" key="4">
    <source>
        <dbReference type="ARBA" id="ARBA00022553"/>
    </source>
</evidence>
<keyword evidence="11" id="KW-0902">Two-component regulatory system</keyword>
<evidence type="ECO:0000313" key="15">
    <source>
        <dbReference type="EMBL" id="QGM27332.1"/>
    </source>
</evidence>
<feature type="domain" description="Histidine kinase" evidence="14">
    <location>
        <begin position="235"/>
        <end position="448"/>
    </location>
</feature>
<protein>
    <recommendedName>
        <fullName evidence="3">histidine kinase</fullName>
        <ecNumber evidence="3">2.7.13.3</ecNumber>
    </recommendedName>
</protein>
<evidence type="ECO:0000256" key="7">
    <source>
        <dbReference type="ARBA" id="ARBA00022741"/>
    </source>
</evidence>
<evidence type="ECO:0000256" key="9">
    <source>
        <dbReference type="ARBA" id="ARBA00022840"/>
    </source>
</evidence>
<dbReference type="SMART" id="SM00388">
    <property type="entry name" value="HisKA"/>
    <property type="match status" value="1"/>
</dbReference>
<sequence>MSKQVISLQSKLVKSSVLSSVLAGGLALILLLAVASYQTMRVHDDIMDEIADMLLRADLRDHAGNQVDELSEQFHIAYQLGLDDLILTTSEDEHDISQLHLSQLAVVSEHGFSFHWQDGQIWRSYVAEEDGLHVIVAQPLKYRFKEIAATSLGYAAILLLLWLLQWAIVHFMIGRQFKRIQQLSQQIAEKNQHDLTPIIPTQPELKELQPMLQQLNKLLGRVEQSLIAEQRFTADASHELRSPLSAIQLRLQVLKRKYQQQPELAQDLEQIQRDVSRGTQVLENLLLLARLDPTDAASLNKSAVSIADLVQEVLQSLTPFIQEKAIQIQSDIQPIQVQGNPELLFSCLRNLIDNAVRYAAPQGRIWIEAKPHELMQEICIADNGHAVTDDVLARLGERFYRALGSKAQGSGLGLSICKKIIELHAGKIEFSRAEQGGLKVRILLLKAQL</sequence>
<dbReference type="InterPro" id="IPR004358">
    <property type="entry name" value="Sig_transdc_His_kin-like_C"/>
</dbReference>
<dbReference type="CDD" id="cd00082">
    <property type="entry name" value="HisKA"/>
    <property type="match status" value="1"/>
</dbReference>
<keyword evidence="6 13" id="KW-0812">Transmembrane</keyword>
<name>A0AAP9KIZ2_9GAMM</name>
<dbReference type="Pfam" id="PF00512">
    <property type="entry name" value="HisKA"/>
    <property type="match status" value="1"/>
</dbReference>
<dbReference type="SUPFAM" id="SSF55874">
    <property type="entry name" value="ATPase domain of HSP90 chaperone/DNA topoisomerase II/histidine kinase"/>
    <property type="match status" value="1"/>
</dbReference>